<keyword evidence="1" id="KW-1133">Transmembrane helix</keyword>
<organism evidence="2 3">
    <name type="scientific">Zoogloea dura</name>
    <dbReference type="NCBI Taxonomy" id="2728840"/>
    <lineage>
        <taxon>Bacteria</taxon>
        <taxon>Pseudomonadati</taxon>
        <taxon>Pseudomonadota</taxon>
        <taxon>Betaproteobacteria</taxon>
        <taxon>Rhodocyclales</taxon>
        <taxon>Zoogloeaceae</taxon>
        <taxon>Zoogloea</taxon>
    </lineage>
</organism>
<protein>
    <submittedName>
        <fullName evidence="2">Uncharacterized protein</fullName>
    </submittedName>
</protein>
<proteinExistence type="predicted"/>
<keyword evidence="3" id="KW-1185">Reference proteome</keyword>
<keyword evidence="1" id="KW-0472">Membrane</keyword>
<feature type="transmembrane region" description="Helical" evidence="1">
    <location>
        <begin position="39"/>
        <end position="60"/>
    </location>
</feature>
<accession>A0A848GI81</accession>
<dbReference type="RefSeq" id="WP_169148694.1">
    <property type="nucleotide sequence ID" value="NZ_JABBGA010000077.1"/>
</dbReference>
<gene>
    <name evidence="2" type="ORF">HHL15_26140</name>
</gene>
<feature type="transmembrane region" description="Helical" evidence="1">
    <location>
        <begin position="106"/>
        <end position="123"/>
    </location>
</feature>
<keyword evidence="1" id="KW-0812">Transmembrane</keyword>
<evidence type="ECO:0000313" key="3">
    <source>
        <dbReference type="Proteomes" id="UP000580043"/>
    </source>
</evidence>
<name>A0A848GI81_9RHOO</name>
<feature type="transmembrane region" description="Helical" evidence="1">
    <location>
        <begin position="7"/>
        <end position="27"/>
    </location>
</feature>
<dbReference type="Proteomes" id="UP000580043">
    <property type="component" value="Unassembled WGS sequence"/>
</dbReference>
<dbReference type="AlphaFoldDB" id="A0A848GI81"/>
<feature type="transmembrane region" description="Helical" evidence="1">
    <location>
        <begin position="72"/>
        <end position="94"/>
    </location>
</feature>
<reference evidence="2 3" key="1">
    <citation type="submission" date="2020-04" db="EMBL/GenBank/DDBJ databases">
        <title>Zoogloea sp. G-4-1-14 isolated from soil.</title>
        <authorList>
            <person name="Dahal R.H."/>
        </authorList>
    </citation>
    <scope>NUCLEOTIDE SEQUENCE [LARGE SCALE GENOMIC DNA]</scope>
    <source>
        <strain evidence="2 3">G-4-1-14</strain>
    </source>
</reference>
<comment type="caution">
    <text evidence="2">The sequence shown here is derived from an EMBL/GenBank/DDBJ whole genome shotgun (WGS) entry which is preliminary data.</text>
</comment>
<sequence>MEFLLELLLEFVIQIVGEALFELGLHSLAEPFQKPPNPWLAALGYALFGAIFGGISLWLFPHHMVISAGWRLANLFLTPALAGMCMSLIGFWRARHGYTVLRIDHFSYGFLFALCLALVRFQWAN</sequence>
<evidence type="ECO:0000313" key="2">
    <source>
        <dbReference type="EMBL" id="NML29221.1"/>
    </source>
</evidence>
<dbReference type="EMBL" id="JABBGA010000077">
    <property type="protein sequence ID" value="NML29221.1"/>
    <property type="molecule type" value="Genomic_DNA"/>
</dbReference>
<evidence type="ECO:0000256" key="1">
    <source>
        <dbReference type="SAM" id="Phobius"/>
    </source>
</evidence>